<dbReference type="AlphaFoldDB" id="A0A1H9IY64"/>
<gene>
    <name evidence="9" type="ORF">SAMN05216188_105131</name>
</gene>
<dbReference type="GO" id="GO:0009055">
    <property type="term" value="F:electron transfer activity"/>
    <property type="evidence" value="ECO:0007669"/>
    <property type="project" value="UniProtKB-UniRule"/>
</dbReference>
<reference evidence="10" key="1">
    <citation type="submission" date="2016-10" db="EMBL/GenBank/DDBJ databases">
        <authorList>
            <person name="Varghese N."/>
            <person name="Submissions S."/>
        </authorList>
    </citation>
    <scope>NUCLEOTIDE SEQUENCE [LARGE SCALE GENOMIC DNA]</scope>
    <source>
        <strain evidence="10">CGMCC 4.3525</strain>
    </source>
</reference>
<evidence type="ECO:0000313" key="9">
    <source>
        <dbReference type="EMBL" id="SEQ79543.1"/>
    </source>
</evidence>
<dbReference type="PANTHER" id="PTHR36923:SF3">
    <property type="entry name" value="FERREDOXIN"/>
    <property type="match status" value="1"/>
</dbReference>
<dbReference type="GO" id="GO:0051538">
    <property type="term" value="F:3 iron, 4 sulfur cluster binding"/>
    <property type="evidence" value="ECO:0007669"/>
    <property type="project" value="UniProtKB-KW"/>
</dbReference>
<comment type="cofactor">
    <cofactor evidence="1">
        <name>[3Fe-4S] cluster</name>
        <dbReference type="ChEBI" id="CHEBI:21137"/>
    </cofactor>
</comment>
<evidence type="ECO:0000256" key="2">
    <source>
        <dbReference type="ARBA" id="ARBA00022448"/>
    </source>
</evidence>
<dbReference type="STRING" id="402600.SAMN05216188_105131"/>
<keyword evidence="7" id="KW-0003">3Fe-4S</keyword>
<evidence type="ECO:0000256" key="7">
    <source>
        <dbReference type="ARBA" id="ARBA00023291"/>
    </source>
</evidence>
<dbReference type="PRINTS" id="PR00352">
    <property type="entry name" value="3FE4SFRDOXIN"/>
</dbReference>
<keyword evidence="2 8" id="KW-0813">Transport</keyword>
<keyword evidence="6 8" id="KW-0411">Iron-sulfur</keyword>
<dbReference type="SUPFAM" id="SSF54862">
    <property type="entry name" value="4Fe-4S ferredoxins"/>
    <property type="match status" value="1"/>
</dbReference>
<keyword evidence="3 8" id="KW-0479">Metal-binding</keyword>
<proteinExistence type="predicted"/>
<accession>A0A1H9IY64</accession>
<organism evidence="9 10">
    <name type="scientific">Lentzea xinjiangensis</name>
    <dbReference type="NCBI Taxonomy" id="402600"/>
    <lineage>
        <taxon>Bacteria</taxon>
        <taxon>Bacillati</taxon>
        <taxon>Actinomycetota</taxon>
        <taxon>Actinomycetes</taxon>
        <taxon>Pseudonocardiales</taxon>
        <taxon>Pseudonocardiaceae</taxon>
        <taxon>Lentzea</taxon>
    </lineage>
</organism>
<evidence type="ECO:0000256" key="4">
    <source>
        <dbReference type="ARBA" id="ARBA00022982"/>
    </source>
</evidence>
<protein>
    <recommendedName>
        <fullName evidence="8">Ferredoxin</fullName>
    </recommendedName>
</protein>
<dbReference type="InterPro" id="IPR001080">
    <property type="entry name" value="3Fe4S_ferredoxin"/>
</dbReference>
<dbReference type="Proteomes" id="UP000199352">
    <property type="component" value="Unassembled WGS sequence"/>
</dbReference>
<evidence type="ECO:0000256" key="8">
    <source>
        <dbReference type="RuleBase" id="RU368020"/>
    </source>
</evidence>
<dbReference type="EMBL" id="FOFR01000005">
    <property type="protein sequence ID" value="SEQ79543.1"/>
    <property type="molecule type" value="Genomic_DNA"/>
</dbReference>
<evidence type="ECO:0000256" key="3">
    <source>
        <dbReference type="ARBA" id="ARBA00022723"/>
    </source>
</evidence>
<keyword evidence="4 8" id="KW-0249">Electron transport</keyword>
<evidence type="ECO:0000256" key="5">
    <source>
        <dbReference type="ARBA" id="ARBA00023004"/>
    </source>
</evidence>
<dbReference type="GO" id="GO:0005506">
    <property type="term" value="F:iron ion binding"/>
    <property type="evidence" value="ECO:0007669"/>
    <property type="project" value="UniProtKB-UniRule"/>
</dbReference>
<sequence>MRVVVDQGRCVGAGQCVLAADDVFDQRDEDGLVDLLDPSPPQSRLADVRHAAAVCPASAIAVED</sequence>
<name>A0A1H9IY64_9PSEU</name>
<evidence type="ECO:0000256" key="1">
    <source>
        <dbReference type="ARBA" id="ARBA00001927"/>
    </source>
</evidence>
<evidence type="ECO:0000256" key="6">
    <source>
        <dbReference type="ARBA" id="ARBA00023014"/>
    </source>
</evidence>
<evidence type="ECO:0000313" key="10">
    <source>
        <dbReference type="Proteomes" id="UP000199352"/>
    </source>
</evidence>
<dbReference type="Gene3D" id="3.30.70.20">
    <property type="match status" value="1"/>
</dbReference>
<keyword evidence="10" id="KW-1185">Reference proteome</keyword>
<dbReference type="PANTHER" id="PTHR36923">
    <property type="entry name" value="FERREDOXIN"/>
    <property type="match status" value="1"/>
</dbReference>
<dbReference type="InterPro" id="IPR051269">
    <property type="entry name" value="Fe-S_cluster_ET"/>
</dbReference>
<dbReference type="OrthoDB" id="14703at2"/>
<keyword evidence="5 8" id="KW-0408">Iron</keyword>
<dbReference type="RefSeq" id="WP_089951231.1">
    <property type="nucleotide sequence ID" value="NZ_FOFR01000005.1"/>
</dbReference>
<dbReference type="Pfam" id="PF13459">
    <property type="entry name" value="Fer4_15"/>
    <property type="match status" value="1"/>
</dbReference>
<comment type="function">
    <text evidence="8">Ferredoxins are iron-sulfur proteins that transfer electrons in a wide variety of metabolic reactions.</text>
</comment>